<dbReference type="InterPro" id="IPR051532">
    <property type="entry name" value="Ester_Hydrolysis_Enzymes"/>
</dbReference>
<dbReference type="STRING" id="1891671.SAMN06295885_0033"/>
<evidence type="ECO:0000256" key="1">
    <source>
        <dbReference type="SAM" id="SignalP"/>
    </source>
</evidence>
<reference evidence="3" key="1">
    <citation type="submission" date="2017-04" db="EMBL/GenBank/DDBJ databases">
        <authorList>
            <person name="Varghese N."/>
            <person name="Submissions S."/>
        </authorList>
    </citation>
    <scope>NUCLEOTIDE SEQUENCE [LARGE SCALE GENOMIC DNA]</scope>
    <source>
        <strain evidence="3">VKM Ac-2121</strain>
    </source>
</reference>
<dbReference type="EMBL" id="FXBM01000001">
    <property type="protein sequence ID" value="SMH27738.1"/>
    <property type="molecule type" value="Genomic_DNA"/>
</dbReference>
<dbReference type="InterPro" id="IPR036514">
    <property type="entry name" value="SGNH_hydro_sf"/>
</dbReference>
<keyword evidence="1" id="KW-0732">Signal</keyword>
<feature type="chain" id="PRO_5012394820" evidence="1">
    <location>
        <begin position="32"/>
        <end position="290"/>
    </location>
</feature>
<dbReference type="PROSITE" id="PS51257">
    <property type="entry name" value="PROKAR_LIPOPROTEIN"/>
    <property type="match status" value="1"/>
</dbReference>
<dbReference type="OrthoDB" id="5561551at2"/>
<dbReference type="PANTHER" id="PTHR30383">
    <property type="entry name" value="THIOESTERASE 1/PROTEASE 1/LYSOPHOSPHOLIPASE L1"/>
    <property type="match status" value="1"/>
</dbReference>
<organism evidence="2 3">
    <name type="scientific">Rathayibacter oskolensis</name>
    <dbReference type="NCBI Taxonomy" id="1891671"/>
    <lineage>
        <taxon>Bacteria</taxon>
        <taxon>Bacillati</taxon>
        <taxon>Actinomycetota</taxon>
        <taxon>Actinomycetes</taxon>
        <taxon>Micrococcales</taxon>
        <taxon>Microbacteriaceae</taxon>
        <taxon>Rathayibacter</taxon>
    </lineage>
</organism>
<dbReference type="RefSeq" id="WP_085474610.1">
    <property type="nucleotide sequence ID" value="NZ_FXBM01000001.1"/>
</dbReference>
<dbReference type="Proteomes" id="UP000193711">
    <property type="component" value="Unassembled WGS sequence"/>
</dbReference>
<keyword evidence="3" id="KW-1185">Reference proteome</keyword>
<dbReference type="Gene3D" id="3.40.50.1110">
    <property type="entry name" value="SGNH hydrolase"/>
    <property type="match status" value="1"/>
</dbReference>
<evidence type="ECO:0000313" key="3">
    <source>
        <dbReference type="Proteomes" id="UP000193711"/>
    </source>
</evidence>
<dbReference type="InterPro" id="IPR001087">
    <property type="entry name" value="GDSL"/>
</dbReference>
<feature type="signal peptide" evidence="1">
    <location>
        <begin position="1"/>
        <end position="31"/>
    </location>
</feature>
<proteinExistence type="predicted"/>
<sequence length="290" mass="29807">MIRTTRARRVGVLAAVAIAAALLSGCTSSPAPEESAEPAAGALPFEAGVIVAMGDSISVGVAACGQNKPCPSASWTTGEDETVDSIARRAGEAVGAVPTVENFAFKGATSAELPREAEKAVAASPDLVTVLIGSNDVCRKRSSEITPPETFRASVTTALTTLSTGAPEATVFVSSIPNLLAFFEAERGDAEAIQRWGSSTSCNSLLYEPTSDSEEAVARRANVDTTIDAYNAILAEACAAVENCVYDGGALHDFEVGSGDISDVDHFHPSIEGQAKLADIAWTALLANAS</sequence>
<name>A0A1X7MTS8_9MICO</name>
<protein>
    <submittedName>
        <fullName evidence="2">Lysophospholipase L1</fullName>
    </submittedName>
</protein>
<gene>
    <name evidence="2" type="ORF">SAMN06295885_0033</name>
</gene>
<dbReference type="AlphaFoldDB" id="A0A1X7MTS8"/>
<dbReference type="GO" id="GO:0004622">
    <property type="term" value="F:phosphatidylcholine lysophospholipase activity"/>
    <property type="evidence" value="ECO:0007669"/>
    <property type="project" value="TreeGrafter"/>
</dbReference>
<accession>A0A1X7MTS8</accession>
<dbReference type="PANTHER" id="PTHR30383:SF5">
    <property type="entry name" value="SGNH HYDROLASE-TYPE ESTERASE DOMAIN-CONTAINING PROTEIN"/>
    <property type="match status" value="1"/>
</dbReference>
<dbReference type="SUPFAM" id="SSF52266">
    <property type="entry name" value="SGNH hydrolase"/>
    <property type="match status" value="1"/>
</dbReference>
<evidence type="ECO:0000313" key="2">
    <source>
        <dbReference type="EMBL" id="SMH27738.1"/>
    </source>
</evidence>
<dbReference type="Pfam" id="PF00657">
    <property type="entry name" value="Lipase_GDSL"/>
    <property type="match status" value="1"/>
</dbReference>